<gene>
    <name evidence="1" type="ORF">EF294_18360</name>
</gene>
<dbReference type="Proteomes" id="UP000267536">
    <property type="component" value="Unassembled WGS sequence"/>
</dbReference>
<dbReference type="AlphaFoldDB" id="A0A3N4GFW9"/>
<keyword evidence="2" id="KW-1185">Reference proteome</keyword>
<reference evidence="1 2" key="1">
    <citation type="submission" date="2018-11" db="EMBL/GenBank/DDBJ databases">
        <title>Draft genome sequence of Gordonia sp. RS15-1S isolated from rice stems.</title>
        <authorList>
            <person name="Muangham S."/>
        </authorList>
    </citation>
    <scope>NUCLEOTIDE SEQUENCE [LARGE SCALE GENOMIC DNA]</scope>
    <source>
        <strain evidence="1 2">RS15-1S</strain>
    </source>
</reference>
<evidence type="ECO:0000313" key="2">
    <source>
        <dbReference type="Proteomes" id="UP000267536"/>
    </source>
</evidence>
<proteinExistence type="predicted"/>
<organism evidence="1 2">
    <name type="scientific">Gordonia oryzae</name>
    <dbReference type="NCBI Taxonomy" id="2487349"/>
    <lineage>
        <taxon>Bacteria</taxon>
        <taxon>Bacillati</taxon>
        <taxon>Actinomycetota</taxon>
        <taxon>Actinomycetes</taxon>
        <taxon>Mycobacteriales</taxon>
        <taxon>Gordoniaceae</taxon>
        <taxon>Gordonia</taxon>
    </lineage>
</organism>
<accession>A0A3N4GFW9</accession>
<protein>
    <submittedName>
        <fullName evidence="1">Uncharacterized protein</fullName>
    </submittedName>
</protein>
<name>A0A3N4GFW9_9ACTN</name>
<comment type="caution">
    <text evidence="1">The sequence shown here is derived from an EMBL/GenBank/DDBJ whole genome shotgun (WGS) entry which is preliminary data.</text>
</comment>
<sequence>MSATTSIAYRISTDLVVRGDRNENALSDSANLIRWSGVARFEPTTSSSRTSVTWVFADVGESRQSVKHVLIGVDDLGRVLGVMSGD</sequence>
<dbReference type="EMBL" id="RKMH01000016">
    <property type="protein sequence ID" value="RPA57480.1"/>
    <property type="molecule type" value="Genomic_DNA"/>
</dbReference>
<evidence type="ECO:0000313" key="1">
    <source>
        <dbReference type="EMBL" id="RPA57480.1"/>
    </source>
</evidence>